<evidence type="ECO:0000256" key="4">
    <source>
        <dbReference type="PROSITE-ProRule" id="PRU00473"/>
    </source>
</evidence>
<sequence length="671" mass="74903">MLCLILFTGMEQIAVGQADTVDYSKTKRIIENLSDPAAVEYAPSISADGKTIIFEANKGGSYKLFESKFINDDWQLPEPIENVNNFGDSTDLIGGPSISFDGNTLYFFASIGFGNSSDIYYSTRDKSGWSVPQTIGAAINTDGYEAFPSISADGKYLYFVRQNMEGPQSRDLKRYEGFCSSIWRAERNANGEWGTPRKLPYPINLDCEKAPRIMADGKTLIFSSNRPGGQGDYDMYQSTFTPLGEWSRPVPLTYANSAASDQLPTIAAQGDLMYFVYNNQDIYSVVIPPDLRQFVNNIIQGKITDADTDQGIAAKIIVRDALTSSIISEIDNNPEDGAYTVVLAAGKYYNIEVVKEGYSSFIQSFDLRKVTTYQESEVNIELFQNAFLDVAVSDAELFEGLVADVQVKRDGASTFFKTVKTRLPNGTTQIALPIGSNYEFYVSAPNFKSELFTLDLSNLVLYRNFEKEIPLVPEKKEVMINVADLVNNSRVKSKIILRNKDRDERIEVDGNNMVSLRVGDRYEIEATSDQGYAFNSTTLEVGKNSQGVDLKLLKLEQNAKLELKDILFESNSATLSDISYIELERVIKLMNENPTLRVEVAAHTDDVGSDSYNKILSNKRANSVVTFLEENKIAENRFEYNGYGESQPKVANDSDENRAKNRRVELIVIGI</sequence>
<evidence type="ECO:0000313" key="6">
    <source>
        <dbReference type="EMBL" id="QSE98897.1"/>
    </source>
</evidence>
<evidence type="ECO:0000256" key="1">
    <source>
        <dbReference type="ARBA" id="ARBA00004442"/>
    </source>
</evidence>
<keyword evidence="7" id="KW-1185">Reference proteome</keyword>
<dbReference type="InterPro" id="IPR036737">
    <property type="entry name" value="OmpA-like_sf"/>
</dbReference>
<comment type="subcellular location">
    <subcellularLocation>
        <location evidence="1">Cell outer membrane</location>
    </subcellularLocation>
</comment>
<dbReference type="Proteomes" id="UP000662783">
    <property type="component" value="Chromosome"/>
</dbReference>
<accession>A0A974WKK3</accession>
<evidence type="ECO:0000313" key="7">
    <source>
        <dbReference type="Proteomes" id="UP000662783"/>
    </source>
</evidence>
<dbReference type="SUPFAM" id="SSF82171">
    <property type="entry name" value="DPP6 N-terminal domain-like"/>
    <property type="match status" value="1"/>
</dbReference>
<reference evidence="6" key="1">
    <citation type="submission" date="2021-02" db="EMBL/GenBank/DDBJ databases">
        <title>Fulvivirga sp. S481 isolated from sea water.</title>
        <authorList>
            <person name="Bae S.S."/>
            <person name="Baek K."/>
        </authorList>
    </citation>
    <scope>NUCLEOTIDE SEQUENCE</scope>
    <source>
        <strain evidence="6">S481</strain>
    </source>
</reference>
<dbReference type="GO" id="GO:0009279">
    <property type="term" value="C:cell outer membrane"/>
    <property type="evidence" value="ECO:0007669"/>
    <property type="project" value="UniProtKB-SubCell"/>
</dbReference>
<dbReference type="InterPro" id="IPR006665">
    <property type="entry name" value="OmpA-like"/>
</dbReference>
<dbReference type="CDD" id="cd07185">
    <property type="entry name" value="OmpA_C-like"/>
    <property type="match status" value="1"/>
</dbReference>
<keyword evidence="3" id="KW-0998">Cell outer membrane</keyword>
<dbReference type="Gene3D" id="2.120.10.30">
    <property type="entry name" value="TolB, C-terminal domain"/>
    <property type="match status" value="1"/>
</dbReference>
<dbReference type="SUPFAM" id="SSF103088">
    <property type="entry name" value="OmpA-like"/>
    <property type="match status" value="1"/>
</dbReference>
<evidence type="ECO:0000256" key="3">
    <source>
        <dbReference type="ARBA" id="ARBA00023237"/>
    </source>
</evidence>
<name>A0A974WKK3_9BACT</name>
<dbReference type="Pfam" id="PF07676">
    <property type="entry name" value="PD40"/>
    <property type="match status" value="3"/>
</dbReference>
<protein>
    <submittedName>
        <fullName evidence="6">PD40 domain-containing protein</fullName>
    </submittedName>
</protein>
<proteinExistence type="predicted"/>
<dbReference type="PROSITE" id="PS51123">
    <property type="entry name" value="OMPA_2"/>
    <property type="match status" value="1"/>
</dbReference>
<dbReference type="PANTHER" id="PTHR30329">
    <property type="entry name" value="STATOR ELEMENT OF FLAGELLAR MOTOR COMPLEX"/>
    <property type="match status" value="1"/>
</dbReference>
<evidence type="ECO:0000259" key="5">
    <source>
        <dbReference type="PROSITE" id="PS51123"/>
    </source>
</evidence>
<dbReference type="PRINTS" id="PR01021">
    <property type="entry name" value="OMPADOMAIN"/>
</dbReference>
<dbReference type="InterPro" id="IPR050330">
    <property type="entry name" value="Bact_OuterMem_StrucFunc"/>
</dbReference>
<dbReference type="InterPro" id="IPR011042">
    <property type="entry name" value="6-blade_b-propeller_TolB-like"/>
</dbReference>
<dbReference type="AlphaFoldDB" id="A0A974WKK3"/>
<gene>
    <name evidence="6" type="ORF">JR347_07395</name>
</gene>
<dbReference type="RefSeq" id="WP_205723411.1">
    <property type="nucleotide sequence ID" value="NZ_CP070608.1"/>
</dbReference>
<dbReference type="Gene3D" id="3.30.1330.60">
    <property type="entry name" value="OmpA-like domain"/>
    <property type="match status" value="1"/>
</dbReference>
<dbReference type="KEGG" id="fuv:JR347_07395"/>
<dbReference type="InterPro" id="IPR011659">
    <property type="entry name" value="WD40"/>
</dbReference>
<feature type="domain" description="OmpA-like" evidence="5">
    <location>
        <begin position="555"/>
        <end position="671"/>
    </location>
</feature>
<dbReference type="PANTHER" id="PTHR30329:SF21">
    <property type="entry name" value="LIPOPROTEIN YIAD-RELATED"/>
    <property type="match status" value="1"/>
</dbReference>
<keyword evidence="2 4" id="KW-0472">Membrane</keyword>
<dbReference type="Pfam" id="PF00691">
    <property type="entry name" value="OmpA"/>
    <property type="match status" value="1"/>
</dbReference>
<dbReference type="EMBL" id="CP070608">
    <property type="protein sequence ID" value="QSE98897.1"/>
    <property type="molecule type" value="Genomic_DNA"/>
</dbReference>
<organism evidence="6 7">
    <name type="scientific">Fulvivirga lutea</name>
    <dbReference type="NCBI Taxonomy" id="2810512"/>
    <lineage>
        <taxon>Bacteria</taxon>
        <taxon>Pseudomonadati</taxon>
        <taxon>Bacteroidota</taxon>
        <taxon>Cytophagia</taxon>
        <taxon>Cytophagales</taxon>
        <taxon>Fulvivirgaceae</taxon>
        <taxon>Fulvivirga</taxon>
    </lineage>
</organism>
<evidence type="ECO:0000256" key="2">
    <source>
        <dbReference type="ARBA" id="ARBA00023136"/>
    </source>
</evidence>
<dbReference type="Gene3D" id="2.60.40.1120">
    <property type="entry name" value="Carboxypeptidase-like, regulatory domain"/>
    <property type="match status" value="1"/>
</dbReference>
<dbReference type="InterPro" id="IPR006664">
    <property type="entry name" value="OMP_bac"/>
</dbReference>